<protein>
    <submittedName>
        <fullName evidence="1">Uncharacterized protein</fullName>
    </submittedName>
</protein>
<name>A0ABS3FHN0_9FLAO</name>
<sequence length="198" mass="22969">MCETKKVKAEFKKTEFYYPRVSYFKTDSSLTEIYLDSIKNYGELIKATEQIACAGKAPLLKFSTDSTEFNLIVYKECTNRMDIVDYHLSNVISIQKDSIIINDEIEMGFDSLQPILRNHILNPNQEFNYSKSVDKALVFYYQDSLVSAKKIKYQLIKITKAFNELNRKNGDSLPLKIKLSEHPYIRILNPPTPDEESK</sequence>
<dbReference type="Proteomes" id="UP000664807">
    <property type="component" value="Unassembled WGS sequence"/>
</dbReference>
<evidence type="ECO:0000313" key="2">
    <source>
        <dbReference type="Proteomes" id="UP000664807"/>
    </source>
</evidence>
<dbReference type="RefSeq" id="WP_207029650.1">
    <property type="nucleotide sequence ID" value="NZ_JAFLNM010000003.1"/>
</dbReference>
<keyword evidence="2" id="KW-1185">Reference proteome</keyword>
<comment type="caution">
    <text evidence="1">The sequence shown here is derived from an EMBL/GenBank/DDBJ whole genome shotgun (WGS) entry which is preliminary data.</text>
</comment>
<reference evidence="1 2" key="1">
    <citation type="submission" date="2021-03" db="EMBL/GenBank/DDBJ databases">
        <title>Muricauda lutimaris sp. nov. and Muricauda ruestringensis sp. nov, two marine members of the Flavobacteriaceae isolated from deep sea sediments of Western Pacific.</title>
        <authorList>
            <person name="Zhao S."/>
            <person name="Liu R."/>
        </authorList>
    </citation>
    <scope>NUCLEOTIDE SEQUENCE [LARGE SCALE GENOMIC DNA]</scope>
    <source>
        <strain evidence="1 2">BC31-3-A3</strain>
    </source>
</reference>
<gene>
    <name evidence="1" type="ORF">J0654_13475</name>
</gene>
<dbReference type="EMBL" id="JAFLNM010000003">
    <property type="protein sequence ID" value="MBO0342664.1"/>
    <property type="molecule type" value="Genomic_DNA"/>
</dbReference>
<evidence type="ECO:0000313" key="1">
    <source>
        <dbReference type="EMBL" id="MBO0342664.1"/>
    </source>
</evidence>
<proteinExistence type="predicted"/>
<accession>A0ABS3FHN0</accession>
<organism evidence="1 2">
    <name type="scientific">Flagellimonas profundi</name>
    <dbReference type="NCBI Taxonomy" id="2915620"/>
    <lineage>
        <taxon>Bacteria</taxon>
        <taxon>Pseudomonadati</taxon>
        <taxon>Bacteroidota</taxon>
        <taxon>Flavobacteriia</taxon>
        <taxon>Flavobacteriales</taxon>
        <taxon>Flavobacteriaceae</taxon>
        <taxon>Flagellimonas</taxon>
    </lineage>
</organism>